<keyword evidence="3" id="KW-1185">Reference proteome</keyword>
<gene>
    <name evidence="2" type="primary">RvY_05514-1</name>
    <name evidence="2" type="synonym">RvY_05514.1</name>
    <name evidence="2" type="ORF">RvY_05514</name>
</gene>
<keyword evidence="1" id="KW-0732">Signal</keyword>
<proteinExistence type="predicted"/>
<evidence type="ECO:0000256" key="1">
    <source>
        <dbReference type="SAM" id="SignalP"/>
    </source>
</evidence>
<comment type="caution">
    <text evidence="2">The sequence shown here is derived from an EMBL/GenBank/DDBJ whole genome shotgun (WGS) entry which is preliminary data.</text>
</comment>
<dbReference type="Proteomes" id="UP000186922">
    <property type="component" value="Unassembled WGS sequence"/>
</dbReference>
<dbReference type="EMBL" id="BDGG01000002">
    <property type="protein sequence ID" value="GAU93594.1"/>
    <property type="molecule type" value="Genomic_DNA"/>
</dbReference>
<evidence type="ECO:0000313" key="2">
    <source>
        <dbReference type="EMBL" id="GAU93594.1"/>
    </source>
</evidence>
<protein>
    <recommendedName>
        <fullName evidence="4">Protein sleepless</fullName>
    </recommendedName>
</protein>
<dbReference type="PANTHER" id="PTHR38332">
    <property type="entry name" value="PROTEIN CBG11604"/>
    <property type="match status" value="1"/>
</dbReference>
<name>A0A1D1UV95_RAMVA</name>
<reference evidence="2 3" key="1">
    <citation type="journal article" date="2016" name="Nat. Commun.">
        <title>Extremotolerant tardigrade genome and improved radiotolerance of human cultured cells by tardigrade-unique protein.</title>
        <authorList>
            <person name="Hashimoto T."/>
            <person name="Horikawa D.D."/>
            <person name="Saito Y."/>
            <person name="Kuwahara H."/>
            <person name="Kozuka-Hata H."/>
            <person name="Shin-I T."/>
            <person name="Minakuchi Y."/>
            <person name="Ohishi K."/>
            <person name="Motoyama A."/>
            <person name="Aizu T."/>
            <person name="Enomoto A."/>
            <person name="Kondo K."/>
            <person name="Tanaka S."/>
            <person name="Hara Y."/>
            <person name="Koshikawa S."/>
            <person name="Sagara H."/>
            <person name="Miura T."/>
            <person name="Yokobori S."/>
            <person name="Miyagawa K."/>
            <person name="Suzuki Y."/>
            <person name="Kubo T."/>
            <person name="Oyama M."/>
            <person name="Kohara Y."/>
            <person name="Fujiyama A."/>
            <person name="Arakawa K."/>
            <person name="Katayama T."/>
            <person name="Toyoda A."/>
            <person name="Kunieda T."/>
        </authorList>
    </citation>
    <scope>NUCLEOTIDE SEQUENCE [LARGE SCALE GENOMIC DNA]</scope>
    <source>
        <strain evidence="2 3">YOKOZUNA-1</strain>
    </source>
</reference>
<accession>A0A1D1UV95</accession>
<organism evidence="2 3">
    <name type="scientific">Ramazzottius varieornatus</name>
    <name type="common">Water bear</name>
    <name type="synonym">Tardigrade</name>
    <dbReference type="NCBI Taxonomy" id="947166"/>
    <lineage>
        <taxon>Eukaryota</taxon>
        <taxon>Metazoa</taxon>
        <taxon>Ecdysozoa</taxon>
        <taxon>Tardigrada</taxon>
        <taxon>Eutardigrada</taxon>
        <taxon>Parachela</taxon>
        <taxon>Hypsibioidea</taxon>
        <taxon>Ramazzottiidae</taxon>
        <taxon>Ramazzottius</taxon>
    </lineage>
</organism>
<feature type="signal peptide" evidence="1">
    <location>
        <begin position="1"/>
        <end position="23"/>
    </location>
</feature>
<evidence type="ECO:0008006" key="4">
    <source>
        <dbReference type="Google" id="ProtNLM"/>
    </source>
</evidence>
<sequence length="161" mass="17764">MNLSCFLPLLTVILLRITSQVRAVGCFVCDSLNGTNMACADPFDGILDSSNPSNSSYVADCMDGRKDSTGLFPARYCVKMFGTRWSTETSSYVHLFIRRCTLDSLGDQNGYFVWGGHSYKGSILTCDYDACNVSHGLRASLAVIWSVFSIFCAFECHIMLT</sequence>
<dbReference type="OrthoDB" id="75169at2759"/>
<dbReference type="AlphaFoldDB" id="A0A1D1UV95"/>
<evidence type="ECO:0000313" key="3">
    <source>
        <dbReference type="Proteomes" id="UP000186922"/>
    </source>
</evidence>
<dbReference type="PANTHER" id="PTHR38332:SF2">
    <property type="entry name" value="PROTEIN QUIVER"/>
    <property type="match status" value="1"/>
</dbReference>
<feature type="chain" id="PRO_5008897662" description="Protein sleepless" evidence="1">
    <location>
        <begin position="24"/>
        <end position="161"/>
    </location>
</feature>